<protein>
    <submittedName>
        <fullName evidence="1">Uncharacterized protein</fullName>
    </submittedName>
</protein>
<sequence>MLDCTAVPDTPTGRTLRFSKLKKVVLGTDCPVSHYDANTLVMTERALPFLYTPNIQAIVLKNDMMPPGRPLKWPANVPTAASLTSLRLEKSLIGEHALCDLLSTTPNLQTLHYEHWSDFGGVNGPQLRQGLPPSLQELVIAVRRDESGPGTMTLGLEECRDQLDSLQHLAQSRNFAAAVAGLEALER</sequence>
<dbReference type="Proteomes" id="UP000799438">
    <property type="component" value="Unassembled WGS sequence"/>
</dbReference>
<gene>
    <name evidence="1" type="ORF">K452DRAFT_287513</name>
</gene>
<reference evidence="1" key="1">
    <citation type="journal article" date="2020" name="Stud. Mycol.">
        <title>101 Dothideomycetes genomes: a test case for predicting lifestyles and emergence of pathogens.</title>
        <authorList>
            <person name="Haridas S."/>
            <person name="Albert R."/>
            <person name="Binder M."/>
            <person name="Bloem J."/>
            <person name="Labutti K."/>
            <person name="Salamov A."/>
            <person name="Andreopoulos B."/>
            <person name="Baker S."/>
            <person name="Barry K."/>
            <person name="Bills G."/>
            <person name="Bluhm B."/>
            <person name="Cannon C."/>
            <person name="Castanera R."/>
            <person name="Culley D."/>
            <person name="Daum C."/>
            <person name="Ezra D."/>
            <person name="Gonzalez J."/>
            <person name="Henrissat B."/>
            <person name="Kuo A."/>
            <person name="Liang C."/>
            <person name="Lipzen A."/>
            <person name="Lutzoni F."/>
            <person name="Magnuson J."/>
            <person name="Mondo S."/>
            <person name="Nolan M."/>
            <person name="Ohm R."/>
            <person name="Pangilinan J."/>
            <person name="Park H.-J."/>
            <person name="Ramirez L."/>
            <person name="Alfaro M."/>
            <person name="Sun H."/>
            <person name="Tritt A."/>
            <person name="Yoshinaga Y."/>
            <person name="Zwiers L.-H."/>
            <person name="Turgeon B."/>
            <person name="Goodwin S."/>
            <person name="Spatafora J."/>
            <person name="Crous P."/>
            <person name="Grigoriev I."/>
        </authorList>
    </citation>
    <scope>NUCLEOTIDE SEQUENCE</scope>
    <source>
        <strain evidence="1">CBS 121167</strain>
    </source>
</reference>
<dbReference type="InterPro" id="IPR032675">
    <property type="entry name" value="LRR_dom_sf"/>
</dbReference>
<evidence type="ECO:0000313" key="2">
    <source>
        <dbReference type="Proteomes" id="UP000799438"/>
    </source>
</evidence>
<dbReference type="AlphaFoldDB" id="A0A6A6BF62"/>
<dbReference type="RefSeq" id="XP_033397260.1">
    <property type="nucleotide sequence ID" value="XM_033540490.1"/>
</dbReference>
<feature type="non-terminal residue" evidence="1">
    <location>
        <position position="187"/>
    </location>
</feature>
<organism evidence="1 2">
    <name type="scientific">Aplosporella prunicola CBS 121167</name>
    <dbReference type="NCBI Taxonomy" id="1176127"/>
    <lineage>
        <taxon>Eukaryota</taxon>
        <taxon>Fungi</taxon>
        <taxon>Dikarya</taxon>
        <taxon>Ascomycota</taxon>
        <taxon>Pezizomycotina</taxon>
        <taxon>Dothideomycetes</taxon>
        <taxon>Dothideomycetes incertae sedis</taxon>
        <taxon>Botryosphaeriales</taxon>
        <taxon>Aplosporellaceae</taxon>
        <taxon>Aplosporella</taxon>
    </lineage>
</organism>
<keyword evidence="2" id="KW-1185">Reference proteome</keyword>
<dbReference type="EMBL" id="ML995486">
    <property type="protein sequence ID" value="KAF2141547.1"/>
    <property type="molecule type" value="Genomic_DNA"/>
</dbReference>
<evidence type="ECO:0000313" key="1">
    <source>
        <dbReference type="EMBL" id="KAF2141547.1"/>
    </source>
</evidence>
<dbReference type="OrthoDB" id="3720847at2759"/>
<accession>A0A6A6BF62</accession>
<name>A0A6A6BF62_9PEZI</name>
<dbReference type="GeneID" id="54297986"/>
<proteinExistence type="predicted"/>
<dbReference type="Gene3D" id="3.80.10.10">
    <property type="entry name" value="Ribonuclease Inhibitor"/>
    <property type="match status" value="1"/>
</dbReference>